<evidence type="ECO:0000256" key="10">
    <source>
        <dbReference type="ARBA" id="ARBA00048138"/>
    </source>
</evidence>
<comment type="catalytic activity">
    <reaction evidence="11">
        <text>O-phospho-D-serine + H2O = D-serine + phosphate</text>
        <dbReference type="Rhea" id="RHEA:24873"/>
        <dbReference type="ChEBI" id="CHEBI:15377"/>
        <dbReference type="ChEBI" id="CHEBI:35247"/>
        <dbReference type="ChEBI" id="CHEBI:43474"/>
        <dbReference type="ChEBI" id="CHEBI:58680"/>
        <dbReference type="EC" id="3.1.3.3"/>
    </reaction>
</comment>
<keyword evidence="5" id="KW-0028">Amino-acid biosynthesis</keyword>
<evidence type="ECO:0000256" key="3">
    <source>
        <dbReference type="ARBA" id="ARBA00009184"/>
    </source>
</evidence>
<evidence type="ECO:0000256" key="1">
    <source>
        <dbReference type="ARBA" id="ARBA00001946"/>
    </source>
</evidence>
<dbReference type="Gene3D" id="3.40.50.1000">
    <property type="entry name" value="HAD superfamily/HAD-like"/>
    <property type="match status" value="1"/>
</dbReference>
<evidence type="ECO:0000256" key="4">
    <source>
        <dbReference type="ARBA" id="ARBA00012640"/>
    </source>
</evidence>
<protein>
    <recommendedName>
        <fullName evidence="4">phosphoserine phosphatase</fullName>
        <ecNumber evidence="4">3.1.3.3</ecNumber>
    </recommendedName>
</protein>
<dbReference type="AlphaFoldDB" id="N2AWU1"/>
<keyword evidence="9" id="KW-0718">Serine biosynthesis</keyword>
<dbReference type="SUPFAM" id="SSF56784">
    <property type="entry name" value="HAD-like"/>
    <property type="match status" value="1"/>
</dbReference>
<gene>
    <name evidence="12" type="ORF">C823_01271</name>
</gene>
<comment type="caution">
    <text evidence="12">The sequence shown here is derived from an EMBL/GenBank/DDBJ whole genome shotgun (WGS) entry which is preliminary data.</text>
</comment>
<dbReference type="InterPro" id="IPR050582">
    <property type="entry name" value="HAD-like_SerB"/>
</dbReference>
<keyword evidence="13" id="KW-1185">Reference proteome</keyword>
<comment type="similarity">
    <text evidence="3">Belongs to the HAD-like hydrolase superfamily. SerB family.</text>
</comment>
<comment type="catalytic activity">
    <reaction evidence="10">
        <text>O-phospho-L-serine + H2O = L-serine + phosphate</text>
        <dbReference type="Rhea" id="RHEA:21208"/>
        <dbReference type="ChEBI" id="CHEBI:15377"/>
        <dbReference type="ChEBI" id="CHEBI:33384"/>
        <dbReference type="ChEBI" id="CHEBI:43474"/>
        <dbReference type="ChEBI" id="CHEBI:57524"/>
        <dbReference type="EC" id="3.1.3.3"/>
    </reaction>
</comment>
<comment type="pathway">
    <text evidence="2">Amino-acid biosynthesis; L-serine biosynthesis; L-serine from 3-phospho-D-glycerate: step 3/3.</text>
</comment>
<dbReference type="eggNOG" id="COG0560">
    <property type="taxonomic scope" value="Bacteria"/>
</dbReference>
<keyword evidence="8" id="KW-0460">Magnesium</keyword>
<reference evidence="12 13" key="1">
    <citation type="journal article" date="2014" name="Genome Announc.">
        <title>Draft genome sequences of the altered schaedler flora, a defined bacterial community from gnotobiotic mice.</title>
        <authorList>
            <person name="Wannemuehler M.J."/>
            <person name="Overstreet A.M."/>
            <person name="Ward D.V."/>
            <person name="Phillips G.J."/>
        </authorList>
    </citation>
    <scope>NUCLEOTIDE SEQUENCE [LARGE SCALE GENOMIC DNA]</scope>
    <source>
        <strain evidence="12 13">ASF492</strain>
    </source>
</reference>
<dbReference type="STRING" id="1235802.C823_01271"/>
<evidence type="ECO:0000256" key="5">
    <source>
        <dbReference type="ARBA" id="ARBA00022605"/>
    </source>
</evidence>
<evidence type="ECO:0000256" key="8">
    <source>
        <dbReference type="ARBA" id="ARBA00022842"/>
    </source>
</evidence>
<dbReference type="GO" id="GO:0005737">
    <property type="term" value="C:cytoplasm"/>
    <property type="evidence" value="ECO:0007669"/>
    <property type="project" value="TreeGrafter"/>
</dbReference>
<dbReference type="EC" id="3.1.3.3" evidence="4"/>
<keyword evidence="6" id="KW-0479">Metal-binding</keyword>
<accession>N2AWU1</accession>
<dbReference type="GO" id="GO:0006564">
    <property type="term" value="P:L-serine biosynthetic process"/>
    <property type="evidence" value="ECO:0007669"/>
    <property type="project" value="UniProtKB-KW"/>
</dbReference>
<dbReference type="PANTHER" id="PTHR43344">
    <property type="entry name" value="PHOSPHOSERINE PHOSPHATASE"/>
    <property type="match status" value="1"/>
</dbReference>
<dbReference type="GO" id="GO:0000287">
    <property type="term" value="F:magnesium ion binding"/>
    <property type="evidence" value="ECO:0007669"/>
    <property type="project" value="TreeGrafter"/>
</dbReference>
<proteinExistence type="inferred from homology"/>
<name>N2AWU1_9FIRM</name>
<dbReference type="Proteomes" id="UP000012589">
    <property type="component" value="Unassembled WGS sequence"/>
</dbReference>
<sequence>MSRFVFLFDLDSTLTKQEILPTISKELGIYEKMSQLTESTMRGEIPFKQSFLQRVELLKEVPVSEVNRMIGDIRLNELLVEFIKKNKERCYVVTGNLDVWIKDLMKKIGIEDNLFSSKALVKDDYIQDIFSIVDKNAVISQMVLPFVAVGDGNNDAEMIEEAEIGIGYGGVREIAPSVLACASHAIYDEKKLVEFLERL</sequence>
<evidence type="ECO:0000256" key="11">
    <source>
        <dbReference type="ARBA" id="ARBA00048523"/>
    </source>
</evidence>
<evidence type="ECO:0000256" key="7">
    <source>
        <dbReference type="ARBA" id="ARBA00022801"/>
    </source>
</evidence>
<dbReference type="InterPro" id="IPR023214">
    <property type="entry name" value="HAD_sf"/>
</dbReference>
<keyword evidence="7 12" id="KW-0378">Hydrolase</keyword>
<dbReference type="InterPro" id="IPR036412">
    <property type="entry name" value="HAD-like_sf"/>
</dbReference>
<comment type="cofactor">
    <cofactor evidence="1">
        <name>Mg(2+)</name>
        <dbReference type="ChEBI" id="CHEBI:18420"/>
    </cofactor>
</comment>
<dbReference type="HOGENOM" id="CLU_107936_0_0_9"/>
<dbReference type="PATRIC" id="fig|1235802.3.peg.1359"/>
<evidence type="ECO:0000256" key="6">
    <source>
        <dbReference type="ARBA" id="ARBA00022723"/>
    </source>
</evidence>
<evidence type="ECO:0000313" key="13">
    <source>
        <dbReference type="Proteomes" id="UP000012589"/>
    </source>
</evidence>
<evidence type="ECO:0000313" key="12">
    <source>
        <dbReference type="EMBL" id="EMZ33732.1"/>
    </source>
</evidence>
<dbReference type="EMBL" id="AQFT01000039">
    <property type="protein sequence ID" value="EMZ33732.1"/>
    <property type="molecule type" value="Genomic_DNA"/>
</dbReference>
<dbReference type="Pfam" id="PF12710">
    <property type="entry name" value="HAD"/>
    <property type="match status" value="1"/>
</dbReference>
<dbReference type="GO" id="GO:0036424">
    <property type="term" value="F:L-phosphoserine phosphatase activity"/>
    <property type="evidence" value="ECO:0007669"/>
    <property type="project" value="TreeGrafter"/>
</dbReference>
<organism evidence="12 13">
    <name type="scientific">Eubacterium plexicaudatum ASF492</name>
    <dbReference type="NCBI Taxonomy" id="1235802"/>
    <lineage>
        <taxon>Bacteria</taxon>
        <taxon>Bacillati</taxon>
        <taxon>Bacillota</taxon>
        <taxon>Clostridia</taxon>
        <taxon>Eubacteriales</taxon>
        <taxon>Eubacteriaceae</taxon>
        <taxon>Eubacterium</taxon>
    </lineage>
</organism>
<dbReference type="NCBIfam" id="TIGR01488">
    <property type="entry name" value="HAD-SF-IB"/>
    <property type="match status" value="1"/>
</dbReference>
<dbReference type="PANTHER" id="PTHR43344:SF2">
    <property type="entry name" value="PHOSPHOSERINE PHOSPHATASE"/>
    <property type="match status" value="1"/>
</dbReference>
<evidence type="ECO:0000256" key="9">
    <source>
        <dbReference type="ARBA" id="ARBA00023299"/>
    </source>
</evidence>
<evidence type="ECO:0000256" key="2">
    <source>
        <dbReference type="ARBA" id="ARBA00005135"/>
    </source>
</evidence>
<dbReference type="OrthoDB" id="9790031at2"/>